<dbReference type="Proteomes" id="UP001642483">
    <property type="component" value="Unassembled WGS sequence"/>
</dbReference>
<evidence type="ECO:0000313" key="3">
    <source>
        <dbReference type="Proteomes" id="UP001642483"/>
    </source>
</evidence>
<comment type="caution">
    <text evidence="2">The sequence shown here is derived from an EMBL/GenBank/DDBJ whole genome shotgun (WGS) entry which is preliminary data.</text>
</comment>
<sequence length="667" mass="74400">MYGTVKLRNERNYNDDKTKDRPLSGSLYLSRPKSWGEFQSGLSTFHSVPRPRKSTSSEEPEPIQVETKPASKNDIEEKHVRRRSTPLEITPAVQPMKSGAFKSRPLSEVLVPTPFYRTFRNFNNPQNDAKTPQSQTIGQAEPTTQLVPEKLDVPSLMFEEALECENNPDTADSDLNACPNVEFEPKAYLSSLSADETNVDDDMANTKKTLNSSLTSDKQTPEGSTRMLNATNFIVASSHNPSSGKRAKENAVFQAALPVNDHIISSHVDELNELKADSCSSYKSESRSCSDSLIVSEVLPEENSDILDTDSDSSVVDTGFYSLGEFGETNNSQLIPENDSSSRFDLQDDEEMPNANMQSPSAPPRKSRPGIPSPLHSCYSNTTYKIQMTGSSSSRSLMSKSSISSSSVDFSDDESISEEPNSKSKSCDSRAYDGDRSTEESSPLKSLTKLSVPKTRDLNGYGFTLKRNAGGTARNKSSETDSTDSGSTKPFKNRTVYTQITKENMTITSPKNSNKCSDTESIDSANTKGILRNRSPVGDKHPLNISDVEKLVQADGKRPSKVKLGWKDDENTMIGGLGRANEMPEDVQTHGTWPRRFQRSKRRQDQEEAEELLRRFRATSETYRTRFRNIYEDSRRRVEETMFELRVAMAKNGYSPNCFQPNVQHIR</sequence>
<feature type="region of interest" description="Disordered" evidence="1">
    <location>
        <begin position="1"/>
        <end position="81"/>
    </location>
</feature>
<protein>
    <submittedName>
        <fullName evidence="2">Uncharacterized protein</fullName>
    </submittedName>
</protein>
<name>A0ABP0GLP8_CLALP</name>
<keyword evidence="3" id="KW-1185">Reference proteome</keyword>
<feature type="compositionally biased region" description="Basic and acidic residues" evidence="1">
    <location>
        <begin position="420"/>
        <end position="439"/>
    </location>
</feature>
<feature type="region of interest" description="Disordered" evidence="1">
    <location>
        <begin position="577"/>
        <end position="605"/>
    </location>
</feature>
<evidence type="ECO:0000313" key="2">
    <source>
        <dbReference type="EMBL" id="CAK8692675.1"/>
    </source>
</evidence>
<organism evidence="2 3">
    <name type="scientific">Clavelina lepadiformis</name>
    <name type="common">Light-bulb sea squirt</name>
    <name type="synonym">Ascidia lepadiformis</name>
    <dbReference type="NCBI Taxonomy" id="159417"/>
    <lineage>
        <taxon>Eukaryota</taxon>
        <taxon>Metazoa</taxon>
        <taxon>Chordata</taxon>
        <taxon>Tunicata</taxon>
        <taxon>Ascidiacea</taxon>
        <taxon>Aplousobranchia</taxon>
        <taxon>Clavelinidae</taxon>
        <taxon>Clavelina</taxon>
    </lineage>
</organism>
<feature type="region of interest" description="Disordered" evidence="1">
    <location>
        <begin position="327"/>
        <end position="379"/>
    </location>
</feature>
<feature type="compositionally biased region" description="Polar residues" evidence="1">
    <location>
        <begin position="440"/>
        <end position="449"/>
    </location>
</feature>
<feature type="region of interest" description="Disordered" evidence="1">
    <location>
        <begin position="507"/>
        <end position="545"/>
    </location>
</feature>
<feature type="compositionally biased region" description="Polar residues" evidence="1">
    <location>
        <begin position="507"/>
        <end position="516"/>
    </location>
</feature>
<dbReference type="EMBL" id="CAWYQH010000130">
    <property type="protein sequence ID" value="CAK8692675.1"/>
    <property type="molecule type" value="Genomic_DNA"/>
</dbReference>
<proteinExistence type="predicted"/>
<feature type="compositionally biased region" description="Basic and acidic residues" evidence="1">
    <location>
        <begin position="69"/>
        <end position="79"/>
    </location>
</feature>
<feature type="compositionally biased region" description="Basic and acidic residues" evidence="1">
    <location>
        <begin position="7"/>
        <end position="22"/>
    </location>
</feature>
<reference evidence="2 3" key="1">
    <citation type="submission" date="2024-02" db="EMBL/GenBank/DDBJ databases">
        <authorList>
            <person name="Daric V."/>
            <person name="Darras S."/>
        </authorList>
    </citation>
    <scope>NUCLEOTIDE SEQUENCE [LARGE SCALE GENOMIC DNA]</scope>
</reference>
<feature type="compositionally biased region" description="Polar residues" evidence="1">
    <location>
        <begin position="328"/>
        <end position="339"/>
    </location>
</feature>
<evidence type="ECO:0000256" key="1">
    <source>
        <dbReference type="SAM" id="MobiDB-lite"/>
    </source>
</evidence>
<feature type="region of interest" description="Disordered" evidence="1">
    <location>
        <begin position="404"/>
        <end position="494"/>
    </location>
</feature>
<gene>
    <name evidence="2" type="ORF">CVLEPA_LOCUS25926</name>
</gene>
<accession>A0ABP0GLP8</accession>